<comment type="caution">
    <text evidence="1">The sequence shown here is derived from an EMBL/GenBank/DDBJ whole genome shotgun (WGS) entry which is preliminary data.</text>
</comment>
<sequence length="76" mass="8573">MQVFMQTRPVAVMDKTENTRAHASNFGTDAYQSTRAGIPGVIRKRSAAFPFRHDICTLTDRSTYKNRMGAMLADDF</sequence>
<evidence type="ECO:0000313" key="1">
    <source>
        <dbReference type="EMBL" id="KUL20365.1"/>
    </source>
</evidence>
<dbReference type="EMBL" id="LMBR01000238">
    <property type="protein sequence ID" value="KUL20365.1"/>
    <property type="molecule type" value="Genomic_DNA"/>
</dbReference>
<gene>
    <name evidence="1" type="ORF">ASB62_09460</name>
</gene>
<dbReference type="Proteomes" id="UP000053937">
    <property type="component" value="Unassembled WGS sequence"/>
</dbReference>
<reference evidence="1 2" key="1">
    <citation type="submission" date="2015-10" db="EMBL/GenBank/DDBJ databases">
        <title>Draft Genome Sequence of Chlorobium limicola strain Frasassi Growing under Artificial Lighting in the Frasassi Cave System.</title>
        <authorList>
            <person name="Mansor M."/>
            <person name="Macalady J."/>
        </authorList>
    </citation>
    <scope>NUCLEOTIDE SEQUENCE [LARGE SCALE GENOMIC DNA]</scope>
    <source>
        <strain evidence="1 2">Frasassi</strain>
    </source>
</reference>
<name>A0A124G6R2_CHLLI</name>
<dbReference type="AlphaFoldDB" id="A0A124G6R2"/>
<organism evidence="1 2">
    <name type="scientific">Chlorobium limicola</name>
    <dbReference type="NCBI Taxonomy" id="1092"/>
    <lineage>
        <taxon>Bacteria</taxon>
        <taxon>Pseudomonadati</taxon>
        <taxon>Chlorobiota</taxon>
        <taxon>Chlorobiia</taxon>
        <taxon>Chlorobiales</taxon>
        <taxon>Chlorobiaceae</taxon>
        <taxon>Chlorobium/Pelodictyon group</taxon>
        <taxon>Chlorobium</taxon>
    </lineage>
</organism>
<proteinExistence type="predicted"/>
<keyword evidence="2" id="KW-1185">Reference proteome</keyword>
<protein>
    <submittedName>
        <fullName evidence="1">Uncharacterized protein</fullName>
    </submittedName>
</protein>
<accession>A0A124G6R2</accession>
<evidence type="ECO:0000313" key="2">
    <source>
        <dbReference type="Proteomes" id="UP000053937"/>
    </source>
</evidence>